<sequence length="292" mass="32535">MKLALIFLSIFVAISHQQYFHPRMMFGFPWMSPFAQEPVSEEIYPDLIGYSSRNDIDQEERFVDTQSRIKGYGNNLNGLSRYRPNPSFNDQQSARFFFNWANTGNNVNNGLFSIFNSIPLFKTATFTSTQTLTLVSVVSCVPGDQVIDAPPACRRKREDFRENPESDSQFEIHPSETIKVITTATAFDSLANDQSLDFVLSSKDEITQSEMEIGPDDKNRREKRFFFNKNQFIVTSVVTTYAFVNQTITATVNLLSPPPAAGAANPCDPTVAGAFCVPCLPTGFIVCPAAAG</sequence>
<dbReference type="PhylomeDB" id="E9H5E1"/>
<keyword evidence="3" id="KW-1185">Reference proteome</keyword>
<dbReference type="KEGG" id="dpx:DAPPUDRAFT_110231"/>
<organism evidence="2 3">
    <name type="scientific">Daphnia pulex</name>
    <name type="common">Water flea</name>
    <dbReference type="NCBI Taxonomy" id="6669"/>
    <lineage>
        <taxon>Eukaryota</taxon>
        <taxon>Metazoa</taxon>
        <taxon>Ecdysozoa</taxon>
        <taxon>Arthropoda</taxon>
        <taxon>Crustacea</taxon>
        <taxon>Branchiopoda</taxon>
        <taxon>Diplostraca</taxon>
        <taxon>Cladocera</taxon>
        <taxon>Anomopoda</taxon>
        <taxon>Daphniidae</taxon>
        <taxon>Daphnia</taxon>
    </lineage>
</organism>
<dbReference type="OrthoDB" id="6360414at2759"/>
<dbReference type="AlphaFoldDB" id="E9H5E1"/>
<accession>E9H5E1</accession>
<dbReference type="InParanoid" id="E9H5E1"/>
<evidence type="ECO:0000313" key="2">
    <source>
        <dbReference type="EMBL" id="EFX72944.1"/>
    </source>
</evidence>
<proteinExistence type="predicted"/>
<evidence type="ECO:0000313" key="3">
    <source>
        <dbReference type="Proteomes" id="UP000000305"/>
    </source>
</evidence>
<protein>
    <submittedName>
        <fullName evidence="2">Uncharacterized protein</fullName>
    </submittedName>
</protein>
<feature type="chain" id="PRO_5003241712" evidence="1">
    <location>
        <begin position="18"/>
        <end position="292"/>
    </location>
</feature>
<keyword evidence="1" id="KW-0732">Signal</keyword>
<dbReference type="HOGENOM" id="CLU_967286_0_0_1"/>
<feature type="signal peptide" evidence="1">
    <location>
        <begin position="1"/>
        <end position="17"/>
    </location>
</feature>
<dbReference type="Proteomes" id="UP000000305">
    <property type="component" value="Unassembled WGS sequence"/>
</dbReference>
<reference evidence="2 3" key="1">
    <citation type="journal article" date="2011" name="Science">
        <title>The ecoresponsive genome of Daphnia pulex.</title>
        <authorList>
            <person name="Colbourne J.K."/>
            <person name="Pfrender M.E."/>
            <person name="Gilbert D."/>
            <person name="Thomas W.K."/>
            <person name="Tucker A."/>
            <person name="Oakley T.H."/>
            <person name="Tokishita S."/>
            <person name="Aerts A."/>
            <person name="Arnold G.J."/>
            <person name="Basu M.K."/>
            <person name="Bauer D.J."/>
            <person name="Caceres C.E."/>
            <person name="Carmel L."/>
            <person name="Casola C."/>
            <person name="Choi J.H."/>
            <person name="Detter J.C."/>
            <person name="Dong Q."/>
            <person name="Dusheyko S."/>
            <person name="Eads B.D."/>
            <person name="Frohlich T."/>
            <person name="Geiler-Samerotte K.A."/>
            <person name="Gerlach D."/>
            <person name="Hatcher P."/>
            <person name="Jogdeo S."/>
            <person name="Krijgsveld J."/>
            <person name="Kriventseva E.V."/>
            <person name="Kultz D."/>
            <person name="Laforsch C."/>
            <person name="Lindquist E."/>
            <person name="Lopez J."/>
            <person name="Manak J.R."/>
            <person name="Muller J."/>
            <person name="Pangilinan J."/>
            <person name="Patwardhan R.P."/>
            <person name="Pitluck S."/>
            <person name="Pritham E.J."/>
            <person name="Rechtsteiner A."/>
            <person name="Rho M."/>
            <person name="Rogozin I.B."/>
            <person name="Sakarya O."/>
            <person name="Salamov A."/>
            <person name="Schaack S."/>
            <person name="Shapiro H."/>
            <person name="Shiga Y."/>
            <person name="Skalitzky C."/>
            <person name="Smith Z."/>
            <person name="Souvorov A."/>
            <person name="Sung W."/>
            <person name="Tang Z."/>
            <person name="Tsuchiya D."/>
            <person name="Tu H."/>
            <person name="Vos H."/>
            <person name="Wang M."/>
            <person name="Wolf Y.I."/>
            <person name="Yamagata H."/>
            <person name="Yamada T."/>
            <person name="Ye Y."/>
            <person name="Shaw J.R."/>
            <person name="Andrews J."/>
            <person name="Crease T.J."/>
            <person name="Tang H."/>
            <person name="Lucas S.M."/>
            <person name="Robertson H.M."/>
            <person name="Bork P."/>
            <person name="Koonin E.V."/>
            <person name="Zdobnov E.M."/>
            <person name="Grigoriev I.V."/>
            <person name="Lynch M."/>
            <person name="Boore J.L."/>
        </authorList>
    </citation>
    <scope>NUCLEOTIDE SEQUENCE [LARGE SCALE GENOMIC DNA]</scope>
</reference>
<gene>
    <name evidence="2" type="ORF">DAPPUDRAFT_110231</name>
</gene>
<dbReference type="EMBL" id="GL732594">
    <property type="protein sequence ID" value="EFX72944.1"/>
    <property type="molecule type" value="Genomic_DNA"/>
</dbReference>
<name>E9H5E1_DAPPU</name>
<evidence type="ECO:0000256" key="1">
    <source>
        <dbReference type="SAM" id="SignalP"/>
    </source>
</evidence>